<dbReference type="EMBL" id="DXAN01000020">
    <property type="protein sequence ID" value="HJA08740.1"/>
    <property type="molecule type" value="Genomic_DNA"/>
</dbReference>
<evidence type="ECO:0000256" key="1">
    <source>
        <dbReference type="SAM" id="MobiDB-lite"/>
    </source>
</evidence>
<sequence>MGKFKRIPVKDINAMRKILDDLPDRNLGKTREEAADLLNANILKALEKGYTVKEVAAIMAEGNVVIPAPVIRAKVLPAKAAPRKREPKPRPEQTKTAALPPKEHKPEQDTPAYYTPDIPDTEL</sequence>
<dbReference type="AlphaFoldDB" id="A0A9D2HES2"/>
<comment type="caution">
    <text evidence="2">The sequence shown here is derived from an EMBL/GenBank/DDBJ whole genome shotgun (WGS) entry which is preliminary data.</text>
</comment>
<name>A0A9D2HES2_9BACT</name>
<gene>
    <name evidence="2" type="ORF">H9962_06090</name>
</gene>
<accession>A0A9D2HES2</accession>
<dbReference type="Proteomes" id="UP000824225">
    <property type="component" value="Unassembled WGS sequence"/>
</dbReference>
<evidence type="ECO:0000313" key="3">
    <source>
        <dbReference type="Proteomes" id="UP000824225"/>
    </source>
</evidence>
<reference evidence="2" key="1">
    <citation type="journal article" date="2021" name="PeerJ">
        <title>Extensive microbial diversity within the chicken gut microbiome revealed by metagenomics and culture.</title>
        <authorList>
            <person name="Gilroy R."/>
            <person name="Ravi A."/>
            <person name="Getino M."/>
            <person name="Pursley I."/>
            <person name="Horton D.L."/>
            <person name="Alikhan N.F."/>
            <person name="Baker D."/>
            <person name="Gharbi K."/>
            <person name="Hall N."/>
            <person name="Watson M."/>
            <person name="Adriaenssens E.M."/>
            <person name="Foster-Nyarko E."/>
            <person name="Jarju S."/>
            <person name="Secka A."/>
            <person name="Antonio M."/>
            <person name="Oren A."/>
            <person name="Chaudhuri R.R."/>
            <person name="La Ragione R."/>
            <person name="Hildebrand F."/>
            <person name="Pallen M.J."/>
        </authorList>
    </citation>
    <scope>NUCLEOTIDE SEQUENCE</scope>
    <source>
        <strain evidence="2">CHK186-16707</strain>
    </source>
</reference>
<feature type="region of interest" description="Disordered" evidence="1">
    <location>
        <begin position="77"/>
        <end position="123"/>
    </location>
</feature>
<proteinExistence type="predicted"/>
<protein>
    <submittedName>
        <fullName evidence="2">Uncharacterized protein</fullName>
    </submittedName>
</protein>
<reference evidence="2" key="2">
    <citation type="submission" date="2021-04" db="EMBL/GenBank/DDBJ databases">
        <authorList>
            <person name="Gilroy R."/>
        </authorList>
    </citation>
    <scope>NUCLEOTIDE SEQUENCE</scope>
    <source>
        <strain evidence="2">CHK186-16707</strain>
    </source>
</reference>
<organism evidence="2 3">
    <name type="scientific">Candidatus Mailhella merdigallinarum</name>
    <dbReference type="NCBI Taxonomy" id="2838658"/>
    <lineage>
        <taxon>Bacteria</taxon>
        <taxon>Pseudomonadati</taxon>
        <taxon>Thermodesulfobacteriota</taxon>
        <taxon>Desulfovibrionia</taxon>
        <taxon>Desulfovibrionales</taxon>
        <taxon>Desulfovibrionaceae</taxon>
        <taxon>Mailhella</taxon>
    </lineage>
</organism>
<evidence type="ECO:0000313" key="2">
    <source>
        <dbReference type="EMBL" id="HJA08740.1"/>
    </source>
</evidence>